<evidence type="ECO:0000313" key="2">
    <source>
        <dbReference type="Proteomes" id="UP001642484"/>
    </source>
</evidence>
<sequence length="672" mass="74173">MDAAVKDAMQQLLDSEAGVNAKLHRILALLCKHNLAYSVNLQPQDLLVHEANRGGAMVNGHDAIAKGQHIEKTGLKPELLPPNSICMEINPSKRDAQLQANSQMCLKANGMLGEVLGSERFVTLGTSHFVMYCRALQQKAFGPEGTRMQPNPEFSELLQKGWQWVAICSAVEDAFPTFATWCQATLNSVNSASKMVGELEAMLQISTYLQQGHSIESAVALVKAAAPSCSHYLPDIAHFVRLFLGGSTFPLLVQLRDFCLKFGPSLMIGEDAMALLSYHDFRVPGNQMLFTRVALMSAMLTSTKASDGISKLIFKSGFDKLTRSLQDQTIKMEGLLSDAWCQCQKDLDKEPSTKAFAFGKLCVRMVLLLLSKQKYGRDPEIDSFEDVLALFAEDLLNKKKVAGESSASKDRALKVEDLLHASPAQVCLIQNSHLEIGGRYVHQQYEDRIFTFEKMMANHCLFRFAPMFGEPLTVEAPFDTLKQWKRTKKEIPKLLPSGLVECKLASQAMGQVQGDYLRSYVQCVICEAFFANPCPQKLQFSLNPSGVYTSTKAKKGELQLFPLGVVQEVKPENLKKVKGLVLQYQGHHFQLAPYKALAQAEADAPGVLIPYQWVQASDDAETCNMTIKQVIVKEVSLPVLVNQSGPISSDTLLVKPSSSCATSSQPKKKAKK</sequence>
<dbReference type="Proteomes" id="UP001642484">
    <property type="component" value="Unassembled WGS sequence"/>
</dbReference>
<keyword evidence="2" id="KW-1185">Reference proteome</keyword>
<name>A0ABP0INF2_9DINO</name>
<reference evidence="1 2" key="1">
    <citation type="submission" date="2024-02" db="EMBL/GenBank/DDBJ databases">
        <authorList>
            <person name="Chen Y."/>
            <person name="Shah S."/>
            <person name="Dougan E. K."/>
            <person name="Thang M."/>
            <person name="Chan C."/>
        </authorList>
    </citation>
    <scope>NUCLEOTIDE SEQUENCE [LARGE SCALE GENOMIC DNA]</scope>
</reference>
<proteinExistence type="predicted"/>
<gene>
    <name evidence="1" type="ORF">CCMP2556_LOCUS7044</name>
</gene>
<accession>A0ABP0INF2</accession>
<dbReference type="EMBL" id="CAXAMN010003100">
    <property type="protein sequence ID" value="CAK9002858.1"/>
    <property type="molecule type" value="Genomic_DNA"/>
</dbReference>
<evidence type="ECO:0000313" key="1">
    <source>
        <dbReference type="EMBL" id="CAK9002858.1"/>
    </source>
</evidence>
<comment type="caution">
    <text evidence="1">The sequence shown here is derived from an EMBL/GenBank/DDBJ whole genome shotgun (WGS) entry which is preliminary data.</text>
</comment>
<organism evidence="1 2">
    <name type="scientific">Durusdinium trenchii</name>
    <dbReference type="NCBI Taxonomy" id="1381693"/>
    <lineage>
        <taxon>Eukaryota</taxon>
        <taxon>Sar</taxon>
        <taxon>Alveolata</taxon>
        <taxon>Dinophyceae</taxon>
        <taxon>Suessiales</taxon>
        <taxon>Symbiodiniaceae</taxon>
        <taxon>Durusdinium</taxon>
    </lineage>
</organism>
<protein>
    <submittedName>
        <fullName evidence="1">Uncharacterized protein</fullName>
    </submittedName>
</protein>